<protein>
    <recommendedName>
        <fullName evidence="3">Neuferricin</fullName>
    </recommendedName>
    <alternativeName>
        <fullName evidence="4">Cytochrome b5 domain-containing protein 2</fullName>
    </alternativeName>
</protein>
<dbReference type="InterPro" id="IPR050577">
    <property type="entry name" value="MAPR/NEUFC/NENF-like"/>
</dbReference>
<dbReference type="Pfam" id="PF00173">
    <property type="entry name" value="Cyt-b5"/>
    <property type="match status" value="1"/>
</dbReference>
<evidence type="ECO:0000313" key="6">
    <source>
        <dbReference type="Proteomes" id="UP001652622"/>
    </source>
</evidence>
<evidence type="ECO:0000256" key="3">
    <source>
        <dbReference type="ARBA" id="ARBA00039568"/>
    </source>
</evidence>
<dbReference type="OMA" id="GHKHYGP"/>
<dbReference type="Proteomes" id="UP001652622">
    <property type="component" value="Unplaced"/>
</dbReference>
<dbReference type="SMART" id="SM01117">
    <property type="entry name" value="Cyt-b5"/>
    <property type="match status" value="1"/>
</dbReference>
<name>A0A6P9CBH4_PANGU</name>
<reference evidence="7" key="1">
    <citation type="submission" date="2025-08" db="UniProtKB">
        <authorList>
            <consortium name="RefSeq"/>
        </authorList>
    </citation>
    <scope>IDENTIFICATION</scope>
    <source>
        <tissue evidence="7">Blood</tissue>
    </source>
</reference>
<dbReference type="GO" id="GO:0016020">
    <property type="term" value="C:membrane"/>
    <property type="evidence" value="ECO:0007669"/>
    <property type="project" value="TreeGrafter"/>
</dbReference>
<evidence type="ECO:0000259" key="5">
    <source>
        <dbReference type="SMART" id="SM01117"/>
    </source>
</evidence>
<dbReference type="KEGG" id="pgut:117667475"/>
<dbReference type="OrthoDB" id="10257697at2759"/>
<dbReference type="PANTHER" id="PTHR10281">
    <property type="entry name" value="MEMBRANE-ASSOCIATED PROGESTERONE RECEPTOR COMPONENT-RELATED"/>
    <property type="match status" value="1"/>
</dbReference>
<dbReference type="SUPFAM" id="SSF55856">
    <property type="entry name" value="Cytochrome b5-like heme/steroid binding domain"/>
    <property type="match status" value="1"/>
</dbReference>
<dbReference type="Gene3D" id="3.10.120.10">
    <property type="entry name" value="Cytochrome b5-like heme/steroid binding domain"/>
    <property type="match status" value="1"/>
</dbReference>
<dbReference type="InterPro" id="IPR036400">
    <property type="entry name" value="Cyt_B5-like_heme/steroid_sf"/>
</dbReference>
<dbReference type="GO" id="GO:0012505">
    <property type="term" value="C:endomembrane system"/>
    <property type="evidence" value="ECO:0007669"/>
    <property type="project" value="TreeGrafter"/>
</dbReference>
<gene>
    <name evidence="7" type="primary">LOC117667475</name>
</gene>
<evidence type="ECO:0000313" key="7">
    <source>
        <dbReference type="RefSeq" id="XP_034276741.1"/>
    </source>
</evidence>
<comment type="function">
    <text evidence="1">Heme-binding protein which promotes neuronal but not astrocyte differentiation.</text>
</comment>
<dbReference type="InterPro" id="IPR001199">
    <property type="entry name" value="Cyt_B5-like_heme/steroid-bd"/>
</dbReference>
<dbReference type="RefSeq" id="XP_034276741.1">
    <property type="nucleotide sequence ID" value="XM_034420850.1"/>
</dbReference>
<accession>A0A6P9CBH4</accession>
<dbReference type="AlphaFoldDB" id="A0A6P9CBH4"/>
<evidence type="ECO:0000256" key="1">
    <source>
        <dbReference type="ARBA" id="ARBA00037690"/>
    </source>
</evidence>
<evidence type="ECO:0000256" key="4">
    <source>
        <dbReference type="ARBA" id="ARBA00042241"/>
    </source>
</evidence>
<dbReference type="GeneID" id="117667475"/>
<dbReference type="PANTHER" id="PTHR10281:SF4">
    <property type="entry name" value="NEUFERRICIN"/>
    <property type="match status" value="1"/>
</dbReference>
<organism evidence="6 7">
    <name type="scientific">Pantherophis guttatus</name>
    <name type="common">Corn snake</name>
    <name type="synonym">Elaphe guttata</name>
    <dbReference type="NCBI Taxonomy" id="94885"/>
    <lineage>
        <taxon>Eukaryota</taxon>
        <taxon>Metazoa</taxon>
        <taxon>Chordata</taxon>
        <taxon>Craniata</taxon>
        <taxon>Vertebrata</taxon>
        <taxon>Euteleostomi</taxon>
        <taxon>Lepidosauria</taxon>
        <taxon>Squamata</taxon>
        <taxon>Bifurcata</taxon>
        <taxon>Unidentata</taxon>
        <taxon>Episquamata</taxon>
        <taxon>Toxicofera</taxon>
        <taxon>Serpentes</taxon>
        <taxon>Colubroidea</taxon>
        <taxon>Colubridae</taxon>
        <taxon>Colubrinae</taxon>
        <taxon>Pantherophis</taxon>
    </lineage>
</organism>
<evidence type="ECO:0000256" key="2">
    <source>
        <dbReference type="ARBA" id="ARBA00038357"/>
    </source>
</evidence>
<comment type="similarity">
    <text evidence="2">Belongs to the cytochrome b5 family. MAPR subfamily.</text>
</comment>
<keyword evidence="6" id="KW-1185">Reference proteome</keyword>
<sequence length="266" mass="29266">MLRPALAALALGWAVAWLAARGFAPWWWWRLGQNCSGEAVLTAAELSRYTGTEGSPGLYLAVLGQVFDVQQGRRHYGPGGAYGFFSGKDASRAFATGDFTPAGLVDDVSGLSPPQMLAIQNWLSFYCKNYVHIGKVAGRFYQENGEPTKVLEEARALIEEGEKLQAEEAERKNQFPPCNSEWSSAGGSRVWCSKQSGGISREWSGVPRKLYEPGSSRSHCVCIKTEELLPGQEKSTRLSNQGKLNNPNLQEYEGCHPLSEWCALKE</sequence>
<dbReference type="InParanoid" id="A0A6P9CBH4"/>
<feature type="domain" description="Cytochrome b5 heme-binding" evidence="5">
    <location>
        <begin position="41"/>
        <end position="137"/>
    </location>
</feature>
<proteinExistence type="inferred from homology"/>